<feature type="repeat" description="WD" evidence="3">
    <location>
        <begin position="591"/>
        <end position="632"/>
    </location>
</feature>
<dbReference type="PROSITE" id="PS00678">
    <property type="entry name" value="WD_REPEATS_1"/>
    <property type="match status" value="3"/>
</dbReference>
<dbReference type="InterPro" id="IPR024977">
    <property type="entry name" value="Apc4-like_WD40_dom"/>
</dbReference>
<accession>Q10XF2</accession>
<dbReference type="InterPro" id="IPR036322">
    <property type="entry name" value="WD40_repeat_dom_sf"/>
</dbReference>
<dbReference type="SUPFAM" id="SSF56112">
    <property type="entry name" value="Protein kinase-like (PK-like)"/>
    <property type="match status" value="1"/>
</dbReference>
<dbReference type="STRING" id="203124.Tery_4060"/>
<dbReference type="HOGENOM" id="CLU_000288_135_4_3"/>
<dbReference type="InterPro" id="IPR050349">
    <property type="entry name" value="WD_LIS1/nudF_dynein_reg"/>
</dbReference>
<feature type="coiled-coil region" evidence="4">
    <location>
        <begin position="306"/>
        <end position="351"/>
    </location>
</feature>
<feature type="domain" description="Protein kinase" evidence="6">
    <location>
        <begin position="10"/>
        <end position="273"/>
    </location>
</feature>
<feature type="repeat" description="WD" evidence="3">
    <location>
        <begin position="633"/>
        <end position="674"/>
    </location>
</feature>
<dbReference type="PRINTS" id="PR00320">
    <property type="entry name" value="GPROTEINBRPT"/>
</dbReference>
<dbReference type="SUPFAM" id="SSF50978">
    <property type="entry name" value="WD40 repeat-like"/>
    <property type="match status" value="1"/>
</dbReference>
<dbReference type="InterPro" id="IPR019775">
    <property type="entry name" value="WD40_repeat_CS"/>
</dbReference>
<dbReference type="SMART" id="SM00320">
    <property type="entry name" value="WD40"/>
    <property type="match status" value="7"/>
</dbReference>
<protein>
    <submittedName>
        <fullName evidence="7">Serine/threonine protein kinase with WD40 repeats</fullName>
    </submittedName>
</protein>
<dbReference type="PROSITE" id="PS50294">
    <property type="entry name" value="WD_REPEATS_REGION"/>
    <property type="match status" value="5"/>
</dbReference>
<keyword evidence="1 3" id="KW-0853">WD repeat</keyword>
<evidence type="ECO:0000256" key="2">
    <source>
        <dbReference type="ARBA" id="ARBA00022737"/>
    </source>
</evidence>
<feature type="repeat" description="WD" evidence="3">
    <location>
        <begin position="759"/>
        <end position="792"/>
    </location>
</feature>
<feature type="repeat" description="WD" evidence="3">
    <location>
        <begin position="675"/>
        <end position="716"/>
    </location>
</feature>
<dbReference type="InterPro" id="IPR001680">
    <property type="entry name" value="WD40_rpt"/>
</dbReference>
<keyword evidence="2" id="KW-0677">Repeat</keyword>
<evidence type="ECO:0000313" key="7">
    <source>
        <dbReference type="EMBL" id="ABG53072.1"/>
    </source>
</evidence>
<keyword evidence="7" id="KW-0808">Transferase</keyword>
<dbReference type="Gene3D" id="1.10.510.10">
    <property type="entry name" value="Transferase(Phosphotransferase) domain 1"/>
    <property type="match status" value="1"/>
</dbReference>
<name>Q10XF2_TRIEI</name>
<proteinExistence type="predicted"/>
<dbReference type="CDD" id="cd14014">
    <property type="entry name" value="STKc_PknB_like"/>
    <property type="match status" value="1"/>
</dbReference>
<dbReference type="GO" id="GO:0004674">
    <property type="term" value="F:protein serine/threonine kinase activity"/>
    <property type="evidence" value="ECO:0007669"/>
    <property type="project" value="UniProtKB-KW"/>
</dbReference>
<dbReference type="Pfam" id="PF00400">
    <property type="entry name" value="WD40"/>
    <property type="match status" value="5"/>
</dbReference>
<evidence type="ECO:0000256" key="3">
    <source>
        <dbReference type="PROSITE-ProRule" id="PRU00221"/>
    </source>
</evidence>
<evidence type="ECO:0000256" key="5">
    <source>
        <dbReference type="SAM" id="Phobius"/>
    </source>
</evidence>
<dbReference type="InterPro" id="IPR015943">
    <property type="entry name" value="WD40/YVTN_repeat-like_dom_sf"/>
</dbReference>
<keyword evidence="7" id="KW-0723">Serine/threonine-protein kinase</keyword>
<gene>
    <name evidence="7" type="ordered locus">Tery_4060</name>
</gene>
<feature type="coiled-coil region" evidence="4">
    <location>
        <begin position="428"/>
        <end position="463"/>
    </location>
</feature>
<dbReference type="InterPro" id="IPR020472">
    <property type="entry name" value="WD40_PAC1"/>
</dbReference>
<dbReference type="PROSITE" id="PS50011">
    <property type="entry name" value="PROTEIN_KINASE_DOM"/>
    <property type="match status" value="1"/>
</dbReference>
<reference evidence="7" key="1">
    <citation type="submission" date="2006-06" db="EMBL/GenBank/DDBJ databases">
        <title>Complete sequence of Trichodesmium erythraeum IMS101.</title>
        <authorList>
            <consortium name="US DOE Joint Genome Institute"/>
            <person name="Copeland A."/>
            <person name="Lucas S."/>
            <person name="Lapidus A."/>
            <person name="Barry K."/>
            <person name="Detter J.C."/>
            <person name="Glavina del Rio T."/>
            <person name="Hammon N."/>
            <person name="Israni S."/>
            <person name="Dalin E."/>
            <person name="Tice H."/>
            <person name="Pitluck S."/>
            <person name="Kiss H."/>
            <person name="Munk A.C."/>
            <person name="Brettin T."/>
            <person name="Bruce D."/>
            <person name="Han C."/>
            <person name="Tapia R."/>
            <person name="Gilna P."/>
            <person name="Schmutz J."/>
            <person name="Larimer F."/>
            <person name="Land M."/>
            <person name="Hauser L."/>
            <person name="Kyrpides N."/>
            <person name="Kim E."/>
            <person name="Richardson P."/>
        </authorList>
    </citation>
    <scope>NUCLEOTIDE SEQUENCE [LARGE SCALE GENOMIC DNA]</scope>
    <source>
        <strain evidence="7">IMS101</strain>
    </source>
</reference>
<dbReference type="RefSeq" id="WP_011613402.1">
    <property type="nucleotide sequence ID" value="NC_008312.1"/>
</dbReference>
<evidence type="ECO:0000259" key="6">
    <source>
        <dbReference type="PROSITE" id="PS50011"/>
    </source>
</evidence>
<dbReference type="PANTHER" id="PTHR44129">
    <property type="entry name" value="WD REPEAT-CONTAINING PROTEIN POP1"/>
    <property type="match status" value="1"/>
</dbReference>
<keyword evidence="4" id="KW-0175">Coiled coil</keyword>
<dbReference type="Pfam" id="PF12894">
    <property type="entry name" value="ANAPC4_WD40"/>
    <property type="match status" value="1"/>
</dbReference>
<keyword evidence="5" id="KW-0472">Membrane</keyword>
<dbReference type="GO" id="GO:0005524">
    <property type="term" value="F:ATP binding"/>
    <property type="evidence" value="ECO:0007669"/>
    <property type="project" value="InterPro"/>
</dbReference>
<dbReference type="CDD" id="cd00200">
    <property type="entry name" value="WD40"/>
    <property type="match status" value="1"/>
</dbReference>
<feature type="transmembrane region" description="Helical" evidence="5">
    <location>
        <begin position="406"/>
        <end position="429"/>
    </location>
</feature>
<dbReference type="KEGG" id="ter:Tery_4060"/>
<feature type="repeat" description="WD" evidence="3">
    <location>
        <begin position="717"/>
        <end position="758"/>
    </location>
</feature>
<sequence length="792" mass="90899">MVKNILDGRYKIIKIIESEGLAHTYLAQDIRRPGAAECFIKHLQPSISDQKFLEIIRRRFQQEAQILEKLSQNNQIPKLLAYFEENQEFYLVQSFIPGKSLDNEILPGRALSEIQIIRILIEVLEILVFVHRNNVIHRDIKPANLIRRKLDNKLVLIDFGAIKEINIAQPSRTARIGTMEYMPIEQFEYNPQLNSDIYALGMMGIQGITGLPSSELSKLKYQENGNKKEIFWRNRINCSTALADVLDKMVRYNYRERYQSATEVIEDLKEIRYNLNKTSKIKAYQEEVIRRASYRGDISPAGRGILEALRENLELSQEETEIIEDDILNPYRKYQEKGKKYEQRLRETIQQEYPFTNETLEELKYLQQVLGLTQEDVKLIEDRVVPKSLFLKLKKTFINNYQRASISWLLIVRFVTITISVIFVIYIYIKLQNDYKIQQEKILRKEQQEVAQLNLLRNLYRERNYEDCISKNTIITENSSVFSEAQDILQKCKQGKNWENYQVEDFSQYLAAVSSVVFSPDGKMLATGSRETTVKILEIPTGKVINTFPADDSIIWSVAFNSDATQLVAGTYYWRVMIWNVPTVAEEPFQIFEHRAPIWSVVMSPDDEIVASSSGDKRVKVWNLKTGSLIFSFPDHSDTIYSIDISSDGKKLVSGSADQTIKIEDLDTGDLINTLNGHTGAIRSVKITPDGKKIVSGSYDTTVKIWDLKTGKLIKTLSGHTAEVISVDISRDGRYIASGGKDNNIKVWDLEKGELLNTLTGHTDEVYTVAFSPDGNSIASGGKDRTIKLWQR</sequence>
<keyword evidence="5" id="KW-0812">Transmembrane</keyword>
<keyword evidence="5" id="KW-1133">Transmembrane helix</keyword>
<dbReference type="PROSITE" id="PS50082">
    <property type="entry name" value="WD_REPEATS_2"/>
    <property type="match status" value="6"/>
</dbReference>
<dbReference type="Pfam" id="PF00069">
    <property type="entry name" value="Pkinase"/>
    <property type="match status" value="1"/>
</dbReference>
<feature type="repeat" description="WD" evidence="3">
    <location>
        <begin position="506"/>
        <end position="547"/>
    </location>
</feature>
<dbReference type="eggNOG" id="COG2319">
    <property type="taxonomic scope" value="Bacteria"/>
</dbReference>
<organism evidence="7">
    <name type="scientific">Trichodesmium erythraeum (strain IMS101)</name>
    <dbReference type="NCBI Taxonomy" id="203124"/>
    <lineage>
        <taxon>Bacteria</taxon>
        <taxon>Bacillati</taxon>
        <taxon>Cyanobacteriota</taxon>
        <taxon>Cyanophyceae</taxon>
        <taxon>Oscillatoriophycideae</taxon>
        <taxon>Oscillatoriales</taxon>
        <taxon>Microcoleaceae</taxon>
        <taxon>Trichodesmium</taxon>
    </lineage>
</organism>
<dbReference type="InterPro" id="IPR000719">
    <property type="entry name" value="Prot_kinase_dom"/>
</dbReference>
<dbReference type="SMART" id="SM00220">
    <property type="entry name" value="S_TKc"/>
    <property type="match status" value="1"/>
</dbReference>
<dbReference type="AlphaFoldDB" id="Q10XF2"/>
<dbReference type="InterPro" id="IPR011009">
    <property type="entry name" value="Kinase-like_dom_sf"/>
</dbReference>
<keyword evidence="7" id="KW-0418">Kinase</keyword>
<evidence type="ECO:0000256" key="1">
    <source>
        <dbReference type="ARBA" id="ARBA00022574"/>
    </source>
</evidence>
<dbReference type="Gene3D" id="2.130.10.10">
    <property type="entry name" value="YVTN repeat-like/Quinoprotein amine dehydrogenase"/>
    <property type="match status" value="2"/>
</dbReference>
<dbReference type="Gene3D" id="3.30.200.20">
    <property type="entry name" value="Phosphorylase Kinase, domain 1"/>
    <property type="match status" value="1"/>
</dbReference>
<evidence type="ECO:0000256" key="4">
    <source>
        <dbReference type="SAM" id="Coils"/>
    </source>
</evidence>
<dbReference type="EMBL" id="CP000393">
    <property type="protein sequence ID" value="ABG53072.1"/>
    <property type="molecule type" value="Genomic_DNA"/>
</dbReference>
<dbReference type="eggNOG" id="COG0515">
    <property type="taxonomic scope" value="Bacteria"/>
</dbReference>
<dbReference type="OrthoDB" id="500858at2"/>